<dbReference type="PANTHER" id="PTHR42718:SF9">
    <property type="entry name" value="MAJOR FACILITATOR SUPERFAMILY MULTIDRUG TRANSPORTER MFSC"/>
    <property type="match status" value="1"/>
</dbReference>
<dbReference type="InterPro" id="IPR020846">
    <property type="entry name" value="MFS_dom"/>
</dbReference>
<dbReference type="InterPro" id="IPR011701">
    <property type="entry name" value="MFS"/>
</dbReference>
<feature type="transmembrane region" description="Helical" evidence="6">
    <location>
        <begin position="246"/>
        <end position="263"/>
    </location>
</feature>
<dbReference type="EMBL" id="CP017637">
    <property type="protein sequence ID" value="APG10655.1"/>
    <property type="molecule type" value="Genomic_DNA"/>
</dbReference>
<dbReference type="Proteomes" id="UP000181962">
    <property type="component" value="Chromosome"/>
</dbReference>
<feature type="domain" description="Major facilitator superfamily (MFS) profile" evidence="7">
    <location>
        <begin position="29"/>
        <end position="469"/>
    </location>
</feature>
<name>A0A1L3FBI1_BRAJP</name>
<dbReference type="InterPro" id="IPR036259">
    <property type="entry name" value="MFS_trans_sf"/>
</dbReference>
<keyword evidence="2" id="KW-0813">Transport</keyword>
<feature type="transmembrane region" description="Helical" evidence="6">
    <location>
        <begin position="28"/>
        <end position="47"/>
    </location>
</feature>
<feature type="transmembrane region" description="Helical" evidence="6">
    <location>
        <begin position="283"/>
        <end position="308"/>
    </location>
</feature>
<evidence type="ECO:0000256" key="5">
    <source>
        <dbReference type="ARBA" id="ARBA00023136"/>
    </source>
</evidence>
<feature type="transmembrane region" description="Helical" evidence="6">
    <location>
        <begin position="154"/>
        <end position="176"/>
    </location>
</feature>
<feature type="transmembrane region" description="Helical" evidence="6">
    <location>
        <begin position="182"/>
        <end position="201"/>
    </location>
</feature>
<dbReference type="GO" id="GO:0016020">
    <property type="term" value="C:membrane"/>
    <property type="evidence" value="ECO:0007669"/>
    <property type="project" value="UniProtKB-SubCell"/>
</dbReference>
<keyword evidence="4 6" id="KW-1133">Transmembrane helix</keyword>
<protein>
    <submittedName>
        <fullName evidence="8">MFS transporter</fullName>
    </submittedName>
</protein>
<accession>A0A1L3FBI1</accession>
<feature type="transmembrane region" description="Helical" evidence="6">
    <location>
        <begin position="349"/>
        <end position="367"/>
    </location>
</feature>
<evidence type="ECO:0000259" key="7">
    <source>
        <dbReference type="PROSITE" id="PS50850"/>
    </source>
</evidence>
<dbReference type="Pfam" id="PF07690">
    <property type="entry name" value="MFS_1"/>
    <property type="match status" value="1"/>
</dbReference>
<evidence type="ECO:0000256" key="2">
    <source>
        <dbReference type="ARBA" id="ARBA00022448"/>
    </source>
</evidence>
<feature type="transmembrane region" description="Helical" evidence="6">
    <location>
        <begin position="373"/>
        <end position="400"/>
    </location>
</feature>
<comment type="subcellular location">
    <subcellularLocation>
        <location evidence="1">Membrane</location>
        <topology evidence="1">Multi-pass membrane protein</topology>
    </subcellularLocation>
</comment>
<proteinExistence type="predicted"/>
<feature type="transmembrane region" description="Helical" evidence="6">
    <location>
        <begin position="447"/>
        <end position="467"/>
    </location>
</feature>
<evidence type="ECO:0000256" key="6">
    <source>
        <dbReference type="SAM" id="Phobius"/>
    </source>
</evidence>
<dbReference type="RefSeq" id="WP_071912168.1">
    <property type="nucleotide sequence ID" value="NZ_CP017637.1"/>
</dbReference>
<feature type="transmembrane region" description="Helical" evidence="6">
    <location>
        <begin position="314"/>
        <end position="337"/>
    </location>
</feature>
<dbReference type="PANTHER" id="PTHR42718">
    <property type="entry name" value="MAJOR FACILITATOR SUPERFAMILY MULTIDRUG TRANSPORTER MFSC"/>
    <property type="match status" value="1"/>
</dbReference>
<evidence type="ECO:0000256" key="3">
    <source>
        <dbReference type="ARBA" id="ARBA00022692"/>
    </source>
</evidence>
<feature type="transmembrane region" description="Helical" evidence="6">
    <location>
        <begin position="67"/>
        <end position="86"/>
    </location>
</feature>
<reference evidence="8 9" key="1">
    <citation type="submission" date="2016-11" db="EMBL/GenBank/DDBJ databases">
        <title>Complete Genome Sequence of Bradyrhizobium sp. strain J5, an isolated from soybean nodule in Hokkaido.</title>
        <authorList>
            <person name="Kanehara K."/>
        </authorList>
    </citation>
    <scope>NUCLEOTIDE SEQUENCE [LARGE SCALE GENOMIC DNA]</scope>
    <source>
        <strain evidence="8 9">J5</strain>
    </source>
</reference>
<feature type="transmembrane region" description="Helical" evidence="6">
    <location>
        <begin position="95"/>
        <end position="114"/>
    </location>
</feature>
<feature type="transmembrane region" description="Helical" evidence="6">
    <location>
        <begin position="120"/>
        <end position="142"/>
    </location>
</feature>
<dbReference type="Gene3D" id="1.20.1250.20">
    <property type="entry name" value="MFS general substrate transporter like domains"/>
    <property type="match status" value="1"/>
</dbReference>
<dbReference type="GO" id="GO:0022857">
    <property type="term" value="F:transmembrane transporter activity"/>
    <property type="evidence" value="ECO:0007669"/>
    <property type="project" value="InterPro"/>
</dbReference>
<dbReference type="Gene3D" id="1.20.1720.10">
    <property type="entry name" value="Multidrug resistance protein D"/>
    <property type="match status" value="1"/>
</dbReference>
<organism evidence="8 9">
    <name type="scientific">Bradyrhizobium japonicum</name>
    <dbReference type="NCBI Taxonomy" id="375"/>
    <lineage>
        <taxon>Bacteria</taxon>
        <taxon>Pseudomonadati</taxon>
        <taxon>Pseudomonadota</taxon>
        <taxon>Alphaproteobacteria</taxon>
        <taxon>Hyphomicrobiales</taxon>
        <taxon>Nitrobacteraceae</taxon>
        <taxon>Bradyrhizobium</taxon>
    </lineage>
</organism>
<evidence type="ECO:0000313" key="8">
    <source>
        <dbReference type="EMBL" id="APG10655.1"/>
    </source>
</evidence>
<dbReference type="PROSITE" id="PS50850">
    <property type="entry name" value="MFS"/>
    <property type="match status" value="1"/>
</dbReference>
<keyword evidence="5 6" id="KW-0472">Membrane</keyword>
<sequence length="477" mass="49081">MRASTIKYEPLDNGAGAQRAGSRLATSLTLAAMSLGYGVVQLDVTIVNTALDAMGKTLGGGVAELQWVVSAYTIAFAAFILTAGALGDRIGAKRIFMAGFAIFTAASLACAMSPNAAVLIAARLVQGLAAAILVPNSLALLNHAYADDRARGRAVAVWAAGASLALTAGPFVGGALITLVGWRAIFLVNLPIGLTGLWLSWRYASETTRSRLREIDLPGQLAAIAALGTLAGAIIEAGALGWSHPAVIAAFVASAAFAVLFVWRESRTVQPMLPLSLFRHRLFTLTTIVGLLVNIAIYGLIFVLSLYFQRINGLSAWWTGLAFVPMMGAVLPVNLLAPRLAERIGSCPTIVVGACVSALGCLGLLWTEAGTSYWAIFGQMIAISGGLGLLVPPLTSTLLGSIDKARSGIAAGVLNATRQTGSVLGVALFGSLVASDSAFMTGLHQSLIISAAVLLLAAAVIGLGANAPDAKAQGRSM</sequence>
<gene>
    <name evidence="8" type="ORF">BKD09_20210</name>
</gene>
<dbReference type="SUPFAM" id="SSF103473">
    <property type="entry name" value="MFS general substrate transporter"/>
    <property type="match status" value="2"/>
</dbReference>
<dbReference type="AlphaFoldDB" id="A0A1L3FBI1"/>
<feature type="transmembrane region" description="Helical" evidence="6">
    <location>
        <begin position="221"/>
        <end position="240"/>
    </location>
</feature>
<feature type="transmembrane region" description="Helical" evidence="6">
    <location>
        <begin position="421"/>
        <end position="441"/>
    </location>
</feature>
<keyword evidence="3 6" id="KW-0812">Transmembrane</keyword>
<evidence type="ECO:0000313" key="9">
    <source>
        <dbReference type="Proteomes" id="UP000181962"/>
    </source>
</evidence>
<evidence type="ECO:0000256" key="1">
    <source>
        <dbReference type="ARBA" id="ARBA00004141"/>
    </source>
</evidence>
<dbReference type="CDD" id="cd17321">
    <property type="entry name" value="MFS_MMR_MDR_like"/>
    <property type="match status" value="1"/>
</dbReference>
<dbReference type="OrthoDB" id="9807274at2"/>
<evidence type="ECO:0000256" key="4">
    <source>
        <dbReference type="ARBA" id="ARBA00022989"/>
    </source>
</evidence>